<protein>
    <submittedName>
        <fullName evidence="7">TetR/AcrR family transcriptional regulator</fullName>
    </submittedName>
</protein>
<dbReference type="GO" id="GO:0003700">
    <property type="term" value="F:DNA-binding transcription factor activity"/>
    <property type="evidence" value="ECO:0007669"/>
    <property type="project" value="TreeGrafter"/>
</dbReference>
<keyword evidence="1" id="KW-0805">Transcription regulation</keyword>
<evidence type="ECO:0000256" key="3">
    <source>
        <dbReference type="ARBA" id="ARBA00023163"/>
    </source>
</evidence>
<evidence type="ECO:0000256" key="1">
    <source>
        <dbReference type="ARBA" id="ARBA00023015"/>
    </source>
</evidence>
<dbReference type="Gene3D" id="1.10.357.10">
    <property type="entry name" value="Tetracycline Repressor, domain 2"/>
    <property type="match status" value="1"/>
</dbReference>
<dbReference type="InterPro" id="IPR009057">
    <property type="entry name" value="Homeodomain-like_sf"/>
</dbReference>
<name>A0A3A9YXL7_9ACTN</name>
<keyword evidence="2 4" id="KW-0238">DNA-binding</keyword>
<feature type="domain" description="HTH tetR-type" evidence="6">
    <location>
        <begin position="31"/>
        <end position="91"/>
    </location>
</feature>
<dbReference type="PRINTS" id="PR00400">
    <property type="entry name" value="TETREPRESSOR"/>
</dbReference>
<dbReference type="GO" id="GO:0000976">
    <property type="term" value="F:transcription cis-regulatory region binding"/>
    <property type="evidence" value="ECO:0007669"/>
    <property type="project" value="TreeGrafter"/>
</dbReference>
<dbReference type="InterPro" id="IPR050109">
    <property type="entry name" value="HTH-type_TetR-like_transc_reg"/>
</dbReference>
<dbReference type="AlphaFoldDB" id="A0A3A9YXL7"/>
<feature type="region of interest" description="Disordered" evidence="5">
    <location>
        <begin position="1"/>
        <end position="30"/>
    </location>
</feature>
<keyword evidence="3" id="KW-0804">Transcription</keyword>
<evidence type="ECO:0000256" key="5">
    <source>
        <dbReference type="SAM" id="MobiDB-lite"/>
    </source>
</evidence>
<dbReference type="PANTHER" id="PTHR30055:SF151">
    <property type="entry name" value="TRANSCRIPTIONAL REGULATORY PROTEIN"/>
    <property type="match status" value="1"/>
</dbReference>
<sequence>MAPPPPPPASSASSASSASPPPQGRTGRPRLTSRAQILAAARRLIDRDGWEKLTIRRLAAEAGIGATTLYHHMRDKGDLLILLLNDYVDRLERPPLPEEPRARILASATALHDALAAWPWAAEVATTDGFVGLLDESALWMVEGIVSGAVGHGCTQAQAVGLFRGVWYYTVGEILVRAHSAGRRAAGGRPTGFGSLDASRVPHLAAIGARWPELAARDTYPEGLRALVDGLLAGATPTPSGEAGRARGDAG</sequence>
<comment type="caution">
    <text evidence="7">The sequence shown here is derived from an EMBL/GenBank/DDBJ whole genome shotgun (WGS) entry which is preliminary data.</text>
</comment>
<dbReference type="Pfam" id="PF00440">
    <property type="entry name" value="TetR_N"/>
    <property type="match status" value="1"/>
</dbReference>
<dbReference type="Gene3D" id="1.10.10.60">
    <property type="entry name" value="Homeodomain-like"/>
    <property type="match status" value="1"/>
</dbReference>
<dbReference type="InterPro" id="IPR001647">
    <property type="entry name" value="HTH_TetR"/>
</dbReference>
<dbReference type="PANTHER" id="PTHR30055">
    <property type="entry name" value="HTH-TYPE TRANSCRIPTIONAL REGULATOR RUTR"/>
    <property type="match status" value="1"/>
</dbReference>
<reference evidence="7 8" key="1">
    <citation type="journal article" date="2014" name="Int. J. Syst. Evol. Microbiol.">
        <title>Streptomyces hoynatensis sp. nov., isolated from deep marine sediment.</title>
        <authorList>
            <person name="Veyisoglu A."/>
            <person name="Sahin N."/>
        </authorList>
    </citation>
    <scope>NUCLEOTIDE SEQUENCE [LARGE SCALE GENOMIC DNA]</scope>
    <source>
        <strain evidence="7 8">KCTC 29097</strain>
    </source>
</reference>
<feature type="DNA-binding region" description="H-T-H motif" evidence="4">
    <location>
        <begin position="54"/>
        <end position="73"/>
    </location>
</feature>
<dbReference type="OrthoDB" id="3358037at2"/>
<dbReference type="RefSeq" id="WP_120681049.1">
    <property type="nucleotide sequence ID" value="NZ_RBAL01000010.1"/>
</dbReference>
<evidence type="ECO:0000313" key="7">
    <source>
        <dbReference type="EMBL" id="RKN40394.1"/>
    </source>
</evidence>
<gene>
    <name evidence="7" type="ORF">D7294_18240</name>
</gene>
<dbReference type="SUPFAM" id="SSF48498">
    <property type="entry name" value="Tetracyclin repressor-like, C-terminal domain"/>
    <property type="match status" value="1"/>
</dbReference>
<dbReference type="GO" id="GO:0045892">
    <property type="term" value="P:negative regulation of DNA-templated transcription"/>
    <property type="evidence" value="ECO:0007669"/>
    <property type="project" value="InterPro"/>
</dbReference>
<dbReference type="EMBL" id="RBAL01000010">
    <property type="protein sequence ID" value="RKN40394.1"/>
    <property type="molecule type" value="Genomic_DNA"/>
</dbReference>
<dbReference type="SUPFAM" id="SSF46689">
    <property type="entry name" value="Homeodomain-like"/>
    <property type="match status" value="1"/>
</dbReference>
<dbReference type="Proteomes" id="UP000272474">
    <property type="component" value="Unassembled WGS sequence"/>
</dbReference>
<dbReference type="PRINTS" id="PR00455">
    <property type="entry name" value="HTHTETR"/>
</dbReference>
<dbReference type="InterPro" id="IPR036271">
    <property type="entry name" value="Tet_transcr_reg_TetR-rel_C_sf"/>
</dbReference>
<organism evidence="7 8">
    <name type="scientific">Streptomyces hoynatensis</name>
    <dbReference type="NCBI Taxonomy" id="1141874"/>
    <lineage>
        <taxon>Bacteria</taxon>
        <taxon>Bacillati</taxon>
        <taxon>Actinomycetota</taxon>
        <taxon>Actinomycetes</taxon>
        <taxon>Kitasatosporales</taxon>
        <taxon>Streptomycetaceae</taxon>
        <taxon>Streptomyces</taxon>
    </lineage>
</organism>
<dbReference type="PROSITE" id="PS50977">
    <property type="entry name" value="HTH_TETR_2"/>
    <property type="match status" value="1"/>
</dbReference>
<dbReference type="GO" id="GO:0046677">
    <property type="term" value="P:response to antibiotic"/>
    <property type="evidence" value="ECO:0007669"/>
    <property type="project" value="InterPro"/>
</dbReference>
<dbReference type="InterPro" id="IPR003012">
    <property type="entry name" value="Tet_transcr_reg_TetR"/>
</dbReference>
<evidence type="ECO:0000259" key="6">
    <source>
        <dbReference type="PROSITE" id="PS50977"/>
    </source>
</evidence>
<evidence type="ECO:0000256" key="4">
    <source>
        <dbReference type="PROSITE-ProRule" id="PRU00335"/>
    </source>
</evidence>
<evidence type="ECO:0000313" key="8">
    <source>
        <dbReference type="Proteomes" id="UP000272474"/>
    </source>
</evidence>
<evidence type="ECO:0000256" key="2">
    <source>
        <dbReference type="ARBA" id="ARBA00023125"/>
    </source>
</evidence>
<proteinExistence type="predicted"/>
<accession>A0A3A9YXL7</accession>
<keyword evidence="8" id="KW-1185">Reference proteome</keyword>